<gene>
    <name evidence="4" type="primary">LOC105164740</name>
</gene>
<dbReference type="InParanoid" id="A0A6I9TBH2"/>
<evidence type="ECO:0000313" key="3">
    <source>
        <dbReference type="Proteomes" id="UP000504604"/>
    </source>
</evidence>
<dbReference type="RefSeq" id="XP_011081784.1">
    <property type="nucleotide sequence ID" value="XM_011083482.2"/>
</dbReference>
<reference evidence="4" key="1">
    <citation type="submission" date="2025-08" db="UniProtKB">
        <authorList>
            <consortium name="RefSeq"/>
        </authorList>
    </citation>
    <scope>IDENTIFICATION</scope>
</reference>
<name>A0A6I9TBH2_SESIN</name>
<dbReference type="InterPro" id="IPR057207">
    <property type="entry name" value="FBXL15_LRR"/>
</dbReference>
<dbReference type="Gene3D" id="1.20.1280.50">
    <property type="match status" value="1"/>
</dbReference>
<dbReference type="GO" id="GO:0031146">
    <property type="term" value="P:SCF-dependent proteasomal ubiquitin-dependent protein catabolic process"/>
    <property type="evidence" value="ECO:0007669"/>
    <property type="project" value="TreeGrafter"/>
</dbReference>
<evidence type="ECO:0000259" key="1">
    <source>
        <dbReference type="Pfam" id="PF18511"/>
    </source>
</evidence>
<protein>
    <submittedName>
        <fullName evidence="4">F-box/LRR-repeat protein 14-like</fullName>
    </submittedName>
</protein>
<dbReference type="Pfam" id="PF18511">
    <property type="entry name" value="F-box_5"/>
    <property type="match status" value="1"/>
</dbReference>
<dbReference type="SUPFAM" id="SSF52047">
    <property type="entry name" value="RNI-like"/>
    <property type="match status" value="1"/>
</dbReference>
<dbReference type="FunFam" id="1.20.1280.50:FF:000023">
    <property type="entry name" value="F-box/LRR-repeat protein 4"/>
    <property type="match status" value="1"/>
</dbReference>
<dbReference type="Gene3D" id="3.80.10.10">
    <property type="entry name" value="Ribonuclease Inhibitor"/>
    <property type="match status" value="3"/>
</dbReference>
<feature type="domain" description="COI1 F-box" evidence="1">
    <location>
        <begin position="4"/>
        <end position="41"/>
    </location>
</feature>
<dbReference type="GO" id="GO:0019005">
    <property type="term" value="C:SCF ubiquitin ligase complex"/>
    <property type="evidence" value="ECO:0007669"/>
    <property type="project" value="TreeGrafter"/>
</dbReference>
<dbReference type="InterPro" id="IPR041567">
    <property type="entry name" value="COI1_F-box"/>
</dbReference>
<evidence type="ECO:0000313" key="4">
    <source>
        <dbReference type="RefSeq" id="XP_011081784.1"/>
    </source>
</evidence>
<dbReference type="PANTHER" id="PTHR13318">
    <property type="entry name" value="PARTNER OF PAIRED, ISOFORM B-RELATED"/>
    <property type="match status" value="1"/>
</dbReference>
<evidence type="ECO:0000259" key="2">
    <source>
        <dbReference type="Pfam" id="PF25372"/>
    </source>
</evidence>
<dbReference type="OrthoDB" id="1870722at2759"/>
<dbReference type="Pfam" id="PF25372">
    <property type="entry name" value="DUF7885"/>
    <property type="match status" value="1"/>
</dbReference>
<organism evidence="3 4">
    <name type="scientific">Sesamum indicum</name>
    <name type="common">Oriental sesame</name>
    <name type="synonym">Sesamum orientale</name>
    <dbReference type="NCBI Taxonomy" id="4182"/>
    <lineage>
        <taxon>Eukaryota</taxon>
        <taxon>Viridiplantae</taxon>
        <taxon>Streptophyta</taxon>
        <taxon>Embryophyta</taxon>
        <taxon>Tracheophyta</taxon>
        <taxon>Spermatophyta</taxon>
        <taxon>Magnoliopsida</taxon>
        <taxon>eudicotyledons</taxon>
        <taxon>Gunneridae</taxon>
        <taxon>Pentapetalae</taxon>
        <taxon>asterids</taxon>
        <taxon>lamiids</taxon>
        <taxon>Lamiales</taxon>
        <taxon>Pedaliaceae</taxon>
        <taxon>Sesamum</taxon>
    </lineage>
</organism>
<keyword evidence="3" id="KW-1185">Reference proteome</keyword>
<feature type="domain" description="F-box/LRR-repeat protein 15-like leucin rich repeat" evidence="2">
    <location>
        <begin position="148"/>
        <end position="303"/>
    </location>
</feature>
<dbReference type="InterPro" id="IPR006553">
    <property type="entry name" value="Leu-rich_rpt_Cys-con_subtyp"/>
</dbReference>
<dbReference type="InterPro" id="IPR032675">
    <property type="entry name" value="LRR_dom_sf"/>
</dbReference>
<dbReference type="PANTHER" id="PTHR13318:SF105">
    <property type="entry name" value="F-BOX_LRR-REPEAT PROTEIN 3"/>
    <property type="match status" value="1"/>
</dbReference>
<sequence length="363" mass="40394">MERLGDDLLSLIFNEIDDLNDRKSLSQVCKQWLRVEGLQRSSLQAFEPDLLPNFLPRFPNLIKFQAPAEISNSLIQFVANTCPRIQVLNLNYREKGDLYCENVEKDDFDDEGLGDIAKGCCDLEAIVLRRRSGIGNPGVASLGGFSRNLRNLDLGWCRKVSDEALDSIGCLNHLERLDLQGCWLITDVGLAFLAKGSVCNSLKRLNLAECDQITDSGLIYLKEMGCLEELNLAECGPRVTDIGGEMAVAAIWTLKRLNLSWLVNVSDVTLVALAQNCKHLEDLDLTGCELASGAGIRAFSRHDSLKELILIHCGYGFSGHDLEELVLGCTSLECIILDQRLRIWIPKSVQENLSAHNCVLDWM</sequence>
<dbReference type="SMART" id="SM00367">
    <property type="entry name" value="LRR_CC"/>
    <property type="match status" value="6"/>
</dbReference>
<proteinExistence type="predicted"/>
<accession>A0A6I9TBH2</accession>
<dbReference type="AlphaFoldDB" id="A0A6I9TBH2"/>
<dbReference type="KEGG" id="sind:105164740"/>
<dbReference type="Proteomes" id="UP000504604">
    <property type="component" value="Linkage group LG6"/>
</dbReference>
<dbReference type="GeneID" id="105164740"/>